<dbReference type="GO" id="GO:0016020">
    <property type="term" value="C:membrane"/>
    <property type="evidence" value="ECO:0007669"/>
    <property type="project" value="InterPro"/>
</dbReference>
<dbReference type="InterPro" id="IPR017896">
    <property type="entry name" value="4Fe4S_Fe-S-bd"/>
</dbReference>
<dbReference type="GO" id="GO:0051539">
    <property type="term" value="F:4 iron, 4 sulfur cluster binding"/>
    <property type="evidence" value="ECO:0007669"/>
    <property type="project" value="InterPro"/>
</dbReference>
<evidence type="ECO:0000259" key="4">
    <source>
        <dbReference type="PROSITE" id="PS51379"/>
    </source>
</evidence>
<feature type="non-terminal residue" evidence="5">
    <location>
        <position position="1"/>
    </location>
</feature>
<reference evidence="5" key="1">
    <citation type="submission" date="2019-11" db="EMBL/GenBank/DDBJ databases">
        <title>Microbial mats filling the niche in hypersaline microbial mats.</title>
        <authorList>
            <person name="Wong H.L."/>
            <person name="Macleod F.I."/>
            <person name="White R.A. III"/>
            <person name="Burns B.P."/>
        </authorList>
    </citation>
    <scope>NUCLEOTIDE SEQUENCE</scope>
    <source>
        <strain evidence="5">Rbin_158</strain>
    </source>
</reference>
<evidence type="ECO:0000256" key="3">
    <source>
        <dbReference type="ARBA" id="ARBA00023014"/>
    </source>
</evidence>
<name>A0A9D5JT65_9BACT</name>
<keyword evidence="3" id="KW-0411">Iron-sulfur</keyword>
<protein>
    <submittedName>
        <fullName evidence="5">4Fe-4S dicluster domain-containing protein</fullName>
    </submittedName>
</protein>
<dbReference type="PROSITE" id="PS00198">
    <property type="entry name" value="4FE4S_FER_1"/>
    <property type="match status" value="1"/>
</dbReference>
<dbReference type="GO" id="GO:0046872">
    <property type="term" value="F:metal ion binding"/>
    <property type="evidence" value="ECO:0007669"/>
    <property type="project" value="UniProtKB-KW"/>
</dbReference>
<dbReference type="PANTHER" id="PTHR43034:SF2">
    <property type="entry name" value="ION-TRANSLOCATING OXIDOREDUCTASE COMPLEX SUBUNIT C"/>
    <property type="match status" value="1"/>
</dbReference>
<dbReference type="PANTHER" id="PTHR43034">
    <property type="entry name" value="ION-TRANSLOCATING OXIDOREDUCTASE COMPLEX SUBUNIT C"/>
    <property type="match status" value="1"/>
</dbReference>
<evidence type="ECO:0000313" key="6">
    <source>
        <dbReference type="Proteomes" id="UP000649604"/>
    </source>
</evidence>
<accession>A0A9D5JT65</accession>
<organism evidence="5 6">
    <name type="scientific">candidate division KSB3 bacterium</name>
    <dbReference type="NCBI Taxonomy" id="2044937"/>
    <lineage>
        <taxon>Bacteria</taxon>
        <taxon>candidate division KSB3</taxon>
    </lineage>
</organism>
<evidence type="ECO:0000313" key="5">
    <source>
        <dbReference type="EMBL" id="MBD3323556.1"/>
    </source>
</evidence>
<proteinExistence type="predicted"/>
<sequence length="135" mass="15200">DMVSFMQPGFEKDSYSNTFLSQVLPLKKRLVTNLNGERRACIACGFCQEACPVGLYPNLLHHYVERGKMGEDVVQYGIFRCIDCNLCTYVCTSKIPVAHLLKQGKEQLMAEGFYPDVDMASFQSLKGVDAYRGLQ</sequence>
<dbReference type="SUPFAM" id="SSF46548">
    <property type="entry name" value="alpha-helical ferredoxin"/>
    <property type="match status" value="1"/>
</dbReference>
<dbReference type="Pfam" id="PF13183">
    <property type="entry name" value="Fer4_8"/>
    <property type="match status" value="1"/>
</dbReference>
<dbReference type="InterPro" id="IPR010208">
    <property type="entry name" value="Ion_transpt_RnfC/RsxC"/>
</dbReference>
<gene>
    <name evidence="5" type="ORF">GF339_03165</name>
</gene>
<dbReference type="PROSITE" id="PS51379">
    <property type="entry name" value="4FE4S_FER_2"/>
    <property type="match status" value="1"/>
</dbReference>
<feature type="domain" description="4Fe-4S ferredoxin-type" evidence="4">
    <location>
        <begin position="30"/>
        <end position="62"/>
    </location>
</feature>
<dbReference type="EMBL" id="WJJP01000095">
    <property type="protein sequence ID" value="MBD3323556.1"/>
    <property type="molecule type" value="Genomic_DNA"/>
</dbReference>
<dbReference type="Gene3D" id="3.30.70.20">
    <property type="match status" value="1"/>
</dbReference>
<keyword evidence="2" id="KW-0408">Iron</keyword>
<evidence type="ECO:0000256" key="1">
    <source>
        <dbReference type="ARBA" id="ARBA00022723"/>
    </source>
</evidence>
<comment type="caution">
    <text evidence="5">The sequence shown here is derived from an EMBL/GenBank/DDBJ whole genome shotgun (WGS) entry which is preliminary data.</text>
</comment>
<dbReference type="AlphaFoldDB" id="A0A9D5JT65"/>
<evidence type="ECO:0000256" key="2">
    <source>
        <dbReference type="ARBA" id="ARBA00023004"/>
    </source>
</evidence>
<dbReference type="InterPro" id="IPR017900">
    <property type="entry name" value="4Fe4S_Fe_S_CS"/>
</dbReference>
<keyword evidence="1" id="KW-0479">Metal-binding</keyword>
<dbReference type="Proteomes" id="UP000649604">
    <property type="component" value="Unassembled WGS sequence"/>
</dbReference>
<dbReference type="GO" id="GO:0009055">
    <property type="term" value="F:electron transfer activity"/>
    <property type="evidence" value="ECO:0007669"/>
    <property type="project" value="InterPro"/>
</dbReference>